<dbReference type="InterPro" id="IPR011051">
    <property type="entry name" value="RmlC_Cupin_sf"/>
</dbReference>
<dbReference type="STRING" id="386301.SAMN05216282_108132"/>
<dbReference type="Gene3D" id="2.60.120.10">
    <property type="entry name" value="Jelly Rolls"/>
    <property type="match status" value="1"/>
</dbReference>
<accession>A0A1G9DA72</accession>
<organism evidence="2 3">
    <name type="scientific">Cryobacterium psychrotolerans</name>
    <dbReference type="NCBI Taxonomy" id="386301"/>
    <lineage>
        <taxon>Bacteria</taxon>
        <taxon>Bacillati</taxon>
        <taxon>Actinomycetota</taxon>
        <taxon>Actinomycetes</taxon>
        <taxon>Micrococcales</taxon>
        <taxon>Microbacteriaceae</taxon>
        <taxon>Cryobacterium</taxon>
    </lineage>
</organism>
<name>A0A1G9DA72_9MICO</name>
<dbReference type="OrthoDB" id="9799053at2"/>
<evidence type="ECO:0000313" key="3">
    <source>
        <dbReference type="Proteomes" id="UP000198701"/>
    </source>
</evidence>
<dbReference type="InterPro" id="IPR008579">
    <property type="entry name" value="UGlyAH_Cupin_dom"/>
</dbReference>
<dbReference type="Proteomes" id="UP000198701">
    <property type="component" value="Unassembled WGS sequence"/>
</dbReference>
<evidence type="ECO:0000259" key="1">
    <source>
        <dbReference type="Pfam" id="PF05899"/>
    </source>
</evidence>
<proteinExistence type="predicted"/>
<dbReference type="InterPro" id="IPR014710">
    <property type="entry name" value="RmlC-like_jellyroll"/>
</dbReference>
<dbReference type="PANTHER" id="PTHR40943">
    <property type="entry name" value="CYTOPLASMIC PROTEIN-RELATED"/>
    <property type="match status" value="1"/>
</dbReference>
<protein>
    <recommendedName>
        <fullName evidence="1">(S)-ureidoglycine aminohydrolase cupin domain-containing protein</fullName>
    </recommendedName>
</protein>
<dbReference type="PANTHER" id="PTHR40943:SF1">
    <property type="entry name" value="CYTOPLASMIC PROTEIN"/>
    <property type="match status" value="1"/>
</dbReference>
<evidence type="ECO:0000313" key="2">
    <source>
        <dbReference type="EMBL" id="SDK60685.1"/>
    </source>
</evidence>
<dbReference type="RefSeq" id="WP_092323407.1">
    <property type="nucleotide sequence ID" value="NZ_FNFU01000008.1"/>
</dbReference>
<dbReference type="Pfam" id="PF05899">
    <property type="entry name" value="Cupin_3"/>
    <property type="match status" value="1"/>
</dbReference>
<dbReference type="SUPFAM" id="SSF51182">
    <property type="entry name" value="RmlC-like cupins"/>
    <property type="match status" value="1"/>
</dbReference>
<dbReference type="EMBL" id="FNFU01000008">
    <property type="protein sequence ID" value="SDK60685.1"/>
    <property type="molecule type" value="Genomic_DNA"/>
</dbReference>
<dbReference type="AlphaFoldDB" id="A0A1G9DA72"/>
<gene>
    <name evidence="2" type="ORF">SAMN05216282_108132</name>
</gene>
<keyword evidence="3" id="KW-1185">Reference proteome</keyword>
<feature type="domain" description="(S)-ureidoglycine aminohydrolase cupin" evidence="1">
    <location>
        <begin position="41"/>
        <end position="110"/>
    </location>
</feature>
<sequence length="112" mass="11716">MLTPGHATAAAALRIERAPVPAAQVVAGAPGTGSAVLDVLGDTEIGVWEMSPGAMRDVEVDEVFLVLTGAATVDFEADGRRITLAPGDIVRLVTGMRTVWTVTETLRKLYLA</sequence>
<reference evidence="2 3" key="1">
    <citation type="submission" date="2016-10" db="EMBL/GenBank/DDBJ databases">
        <authorList>
            <person name="de Groot N.N."/>
        </authorList>
    </citation>
    <scope>NUCLEOTIDE SEQUENCE [LARGE SCALE GENOMIC DNA]</scope>
    <source>
        <strain evidence="2 3">CGMCC 1.5382</strain>
    </source>
</reference>